<accession>A0A2Z7CUD9</accession>
<gene>
    <name evidence="1" type="ORF">F511_19622</name>
</gene>
<protein>
    <submittedName>
        <fullName evidence="1">GDSL esterase/lipase-like</fullName>
    </submittedName>
</protein>
<dbReference type="EMBL" id="KQ992348">
    <property type="protein sequence ID" value="KZV50710.1"/>
    <property type="molecule type" value="Genomic_DNA"/>
</dbReference>
<organism evidence="1 2">
    <name type="scientific">Dorcoceras hygrometricum</name>
    <dbReference type="NCBI Taxonomy" id="472368"/>
    <lineage>
        <taxon>Eukaryota</taxon>
        <taxon>Viridiplantae</taxon>
        <taxon>Streptophyta</taxon>
        <taxon>Embryophyta</taxon>
        <taxon>Tracheophyta</taxon>
        <taxon>Spermatophyta</taxon>
        <taxon>Magnoliopsida</taxon>
        <taxon>eudicotyledons</taxon>
        <taxon>Gunneridae</taxon>
        <taxon>Pentapetalae</taxon>
        <taxon>asterids</taxon>
        <taxon>lamiids</taxon>
        <taxon>Lamiales</taxon>
        <taxon>Gesneriaceae</taxon>
        <taxon>Didymocarpoideae</taxon>
        <taxon>Trichosporeae</taxon>
        <taxon>Loxocarpinae</taxon>
        <taxon>Dorcoceras</taxon>
    </lineage>
</organism>
<name>A0A2Z7CUD9_9LAMI</name>
<evidence type="ECO:0000313" key="2">
    <source>
        <dbReference type="Proteomes" id="UP000250235"/>
    </source>
</evidence>
<dbReference type="AlphaFoldDB" id="A0A2Z7CUD9"/>
<evidence type="ECO:0000313" key="1">
    <source>
        <dbReference type="EMBL" id="KZV50710.1"/>
    </source>
</evidence>
<sequence length="108" mass="11976">MVSGSIYEEALTQFFVGALIISELNTVDGKDVVITQLMFAEVFEFSSEGAKSFNSIPTVEVEAMKVKFSLFGAPFKPSSKNKEMKVDYSLLNDIVTNLLLLRPDTLML</sequence>
<keyword evidence="2" id="KW-1185">Reference proteome</keyword>
<dbReference type="Proteomes" id="UP000250235">
    <property type="component" value="Unassembled WGS sequence"/>
</dbReference>
<proteinExistence type="predicted"/>
<reference evidence="1 2" key="1">
    <citation type="journal article" date="2015" name="Proc. Natl. Acad. Sci. U.S.A.">
        <title>The resurrection genome of Boea hygrometrica: A blueprint for survival of dehydration.</title>
        <authorList>
            <person name="Xiao L."/>
            <person name="Yang G."/>
            <person name="Zhang L."/>
            <person name="Yang X."/>
            <person name="Zhao S."/>
            <person name="Ji Z."/>
            <person name="Zhou Q."/>
            <person name="Hu M."/>
            <person name="Wang Y."/>
            <person name="Chen M."/>
            <person name="Xu Y."/>
            <person name="Jin H."/>
            <person name="Xiao X."/>
            <person name="Hu G."/>
            <person name="Bao F."/>
            <person name="Hu Y."/>
            <person name="Wan P."/>
            <person name="Li L."/>
            <person name="Deng X."/>
            <person name="Kuang T."/>
            <person name="Xiang C."/>
            <person name="Zhu J.K."/>
            <person name="Oliver M.J."/>
            <person name="He Y."/>
        </authorList>
    </citation>
    <scope>NUCLEOTIDE SEQUENCE [LARGE SCALE GENOMIC DNA]</scope>
    <source>
        <strain evidence="2">cv. XS01</strain>
    </source>
</reference>